<sequence length="466" mass="50976">MKKIILLLGYVSVLMVTATQAMAQPVTSAEAKIIAKNVYIYAYPLVMMRVSSRVNENVVTPDGTTAAPINQWGHAKAFPDPDFTVVVRPNADTLYSSLTYNVTKEPLVISVPASKGRYYLLPILDEWSDVFAAPGTRTTGNGALTFAIVGPSWHGKLPAGVREYRSPTGFGWIGGRVQTNGKIDYAAVHKFQDGLKAMPLSHYGQSYTPPKGKVDPNLDMSAPPDQIDEMSAATFFGMFAELMKTNPPHANDYPILDQMRRIGIIPGKSFSLAAATPKFIQDALENAPKEALPLIKTAWSKAGMLQNGWRTNLTDIGTYGTSYLARAAVAYGGLGANTPQDAVYPTAFAASDGRPFDSSKRYVLHFSKAQIPPVNGFWSLAMYNERQLFAPNSINRYALGDRDKLKFNADGSLDIYIQRNSPGEDKEANWLPTPQGGAFTMNLRLYWPKPAVVDGSWAPPPVKRVE</sequence>
<dbReference type="Proteomes" id="UP000000393">
    <property type="component" value="Chromosome"/>
</dbReference>
<reference evidence="4 5" key="1">
    <citation type="submission" date="2010-06" db="EMBL/GenBank/DDBJ databases">
        <title>Complete sequence of chromosome of Nitrosococcus watsoni C-113.</title>
        <authorList>
            <consortium name="US DOE Joint Genome Institute"/>
            <person name="Lucas S."/>
            <person name="Copeland A."/>
            <person name="Lapidus A."/>
            <person name="Cheng J.-F."/>
            <person name="Bruce D."/>
            <person name="Goodwin L."/>
            <person name="Pitluck S."/>
            <person name="Malfatti S.A."/>
            <person name="Chain P.S.G."/>
            <person name="Land M."/>
            <person name="Hauser L."/>
            <person name="Kyrpides N."/>
            <person name="Ivanova N."/>
            <person name="Cambell M.A."/>
            <person name="Heidelberg J.F."/>
            <person name="Klotz M.G."/>
            <person name="Woyke T."/>
        </authorList>
    </citation>
    <scope>NUCLEOTIDE SEQUENCE [LARGE SCALE GENOMIC DNA]</scope>
    <source>
        <strain evidence="4 5">C-113</strain>
    </source>
</reference>
<evidence type="ECO:0000313" key="5">
    <source>
        <dbReference type="Proteomes" id="UP000000393"/>
    </source>
</evidence>
<feature type="chain" id="PRO_5003116661" description="DUF1254 domain-containing protein" evidence="1">
    <location>
        <begin position="24"/>
        <end position="466"/>
    </location>
</feature>
<dbReference type="InterPro" id="IPR037050">
    <property type="entry name" value="DUF1254_sf"/>
</dbReference>
<proteinExistence type="predicted"/>
<evidence type="ECO:0000256" key="1">
    <source>
        <dbReference type="SAM" id="SignalP"/>
    </source>
</evidence>
<accession>D8K8R9</accession>
<evidence type="ECO:0008006" key="6">
    <source>
        <dbReference type="Google" id="ProtNLM"/>
    </source>
</evidence>
<dbReference type="Pfam" id="PF06863">
    <property type="entry name" value="DUF1254"/>
    <property type="match status" value="1"/>
</dbReference>
<protein>
    <recommendedName>
        <fullName evidence="6">DUF1254 domain-containing protein</fullName>
    </recommendedName>
</protein>
<dbReference type="InterPro" id="IPR037049">
    <property type="entry name" value="DUF1214_C_sf"/>
</dbReference>
<feature type="signal peptide" evidence="1">
    <location>
        <begin position="1"/>
        <end position="23"/>
    </location>
</feature>
<evidence type="ECO:0000259" key="2">
    <source>
        <dbReference type="Pfam" id="PF06742"/>
    </source>
</evidence>
<organism evidence="4 5">
    <name type="scientific">Nitrosococcus watsoni (strain C-113)</name>
    <dbReference type="NCBI Taxonomy" id="105559"/>
    <lineage>
        <taxon>Bacteria</taxon>
        <taxon>Pseudomonadati</taxon>
        <taxon>Pseudomonadota</taxon>
        <taxon>Gammaproteobacteria</taxon>
        <taxon>Chromatiales</taxon>
        <taxon>Chromatiaceae</taxon>
        <taxon>Nitrosococcus</taxon>
    </lineage>
</organism>
<dbReference type="AlphaFoldDB" id="D8K8R9"/>
<keyword evidence="5" id="KW-1185">Reference proteome</keyword>
<evidence type="ECO:0000259" key="3">
    <source>
        <dbReference type="Pfam" id="PF06863"/>
    </source>
</evidence>
<dbReference type="EMBL" id="CP002086">
    <property type="protein sequence ID" value="ADJ27129.1"/>
    <property type="molecule type" value="Genomic_DNA"/>
</dbReference>
<dbReference type="SUPFAM" id="SSF160935">
    <property type="entry name" value="VPA0735-like"/>
    <property type="match status" value="1"/>
</dbReference>
<keyword evidence="1" id="KW-0732">Signal</keyword>
<evidence type="ECO:0000313" key="4">
    <source>
        <dbReference type="EMBL" id="ADJ27129.1"/>
    </source>
</evidence>
<dbReference type="PANTHER" id="PTHR36509:SF2">
    <property type="entry name" value="BLL3101 PROTEIN"/>
    <property type="match status" value="1"/>
</dbReference>
<dbReference type="InterPro" id="IPR010621">
    <property type="entry name" value="DUF1214"/>
</dbReference>
<dbReference type="HOGENOM" id="CLU_027269_1_1_6"/>
<dbReference type="KEGG" id="nwa:Nwat_0155"/>
<feature type="domain" description="DUF1254" evidence="3">
    <location>
        <begin position="69"/>
        <end position="199"/>
    </location>
</feature>
<dbReference type="Gene3D" id="2.60.120.600">
    <property type="entry name" value="Domain of unknown function DUF1214, C-terminal domain"/>
    <property type="match status" value="1"/>
</dbReference>
<dbReference type="PANTHER" id="PTHR36509">
    <property type="entry name" value="BLL3101 PROTEIN"/>
    <property type="match status" value="1"/>
</dbReference>
<feature type="domain" description="DUF1214" evidence="2">
    <location>
        <begin position="341"/>
        <end position="449"/>
    </location>
</feature>
<name>D8K8R9_NITWC</name>
<gene>
    <name evidence="4" type="ordered locus">Nwat_0155</name>
</gene>
<dbReference type="Gene3D" id="2.60.40.1610">
    <property type="entry name" value="Domain of unknown function DUF1254"/>
    <property type="match status" value="1"/>
</dbReference>
<dbReference type="eggNOG" id="COG5361">
    <property type="taxonomic scope" value="Bacteria"/>
</dbReference>
<dbReference type="Pfam" id="PF06742">
    <property type="entry name" value="DUF1214"/>
    <property type="match status" value="1"/>
</dbReference>
<dbReference type="RefSeq" id="WP_013219241.1">
    <property type="nucleotide sequence ID" value="NC_014315.1"/>
</dbReference>
<dbReference type="InterPro" id="IPR010679">
    <property type="entry name" value="DUF1254"/>
</dbReference>
<dbReference type="STRING" id="105559.Nwat_0155"/>